<geneLocation type="plasmid" evidence="2 3">
    <name>unnamed2</name>
</geneLocation>
<organism evidence="2 3">
    <name type="scientific">Halocatena salina</name>
    <dbReference type="NCBI Taxonomy" id="2934340"/>
    <lineage>
        <taxon>Archaea</taxon>
        <taxon>Methanobacteriati</taxon>
        <taxon>Methanobacteriota</taxon>
        <taxon>Stenosarchaea group</taxon>
        <taxon>Halobacteria</taxon>
        <taxon>Halobacteriales</taxon>
        <taxon>Natronomonadaceae</taxon>
        <taxon>Halocatena</taxon>
    </lineage>
</organism>
<feature type="compositionally biased region" description="Basic and acidic residues" evidence="1">
    <location>
        <begin position="1"/>
        <end position="14"/>
    </location>
</feature>
<proteinExistence type="predicted"/>
<evidence type="ECO:0000313" key="2">
    <source>
        <dbReference type="EMBL" id="UPM44816.1"/>
    </source>
</evidence>
<evidence type="ECO:0000256" key="1">
    <source>
        <dbReference type="SAM" id="MobiDB-lite"/>
    </source>
</evidence>
<dbReference type="GeneID" id="71929503"/>
<reference evidence="2" key="1">
    <citation type="submission" date="2022-04" db="EMBL/GenBank/DDBJ databases">
        <title>Halocatena sp. nov., isolated from a salt lake.</title>
        <authorList>
            <person name="Cui H.-L."/>
        </authorList>
    </citation>
    <scope>NUCLEOTIDE SEQUENCE</scope>
    <source>
        <strain evidence="2">AD-1</strain>
        <plasmid evidence="2">unnamed2</plasmid>
    </source>
</reference>
<dbReference type="KEGG" id="haad:MW046_15610"/>
<name>A0A8U0A7K4_9EURY</name>
<dbReference type="RefSeq" id="WP_247995470.1">
    <property type="nucleotide sequence ID" value="NZ_CP096021.1"/>
</dbReference>
<keyword evidence="3" id="KW-1185">Reference proteome</keyword>
<dbReference type="AlphaFoldDB" id="A0A8U0A7K4"/>
<evidence type="ECO:0000313" key="3">
    <source>
        <dbReference type="Proteomes" id="UP000831768"/>
    </source>
</evidence>
<keyword evidence="2" id="KW-0614">Plasmid</keyword>
<protein>
    <submittedName>
        <fullName evidence="2">Uncharacterized protein</fullName>
    </submittedName>
</protein>
<accession>A0A8U0A7K4</accession>
<dbReference type="EMBL" id="CP096021">
    <property type="protein sequence ID" value="UPM44816.1"/>
    <property type="molecule type" value="Genomic_DNA"/>
</dbReference>
<dbReference type="Proteomes" id="UP000831768">
    <property type="component" value="Plasmid unnamed2"/>
</dbReference>
<feature type="region of interest" description="Disordered" evidence="1">
    <location>
        <begin position="1"/>
        <end position="36"/>
    </location>
</feature>
<sequence length="64" mass="7127">MSDYDHAHKARLDTDSTDSVGWPTMPSRPSSADTGPLSGRAWYREFREPVLTAAVYNLEQTIGN</sequence>
<gene>
    <name evidence="2" type="ORF">MW046_15610</name>
</gene>